<dbReference type="Proteomes" id="UP000257016">
    <property type="component" value="Unassembled WGS sequence"/>
</dbReference>
<evidence type="ECO:0000313" key="2">
    <source>
        <dbReference type="EMBL" id="SOY62200.1"/>
    </source>
</evidence>
<comment type="caution">
    <text evidence="2">The sequence shown here is derived from an EMBL/GenBank/DDBJ whole genome shotgun (WGS) entry which is preliminary data.</text>
</comment>
<proteinExistence type="predicted"/>
<protein>
    <submittedName>
        <fullName evidence="2">Uncharacterized protein</fullName>
    </submittedName>
</protein>
<evidence type="ECO:0000256" key="1">
    <source>
        <dbReference type="SAM" id="MobiDB-lite"/>
    </source>
</evidence>
<feature type="compositionally biased region" description="Low complexity" evidence="1">
    <location>
        <begin position="43"/>
        <end position="55"/>
    </location>
</feature>
<gene>
    <name evidence="2" type="ORF">CBM2586_A50445</name>
</gene>
<reference evidence="2 3" key="1">
    <citation type="submission" date="2018-01" db="EMBL/GenBank/DDBJ databases">
        <authorList>
            <person name="Clerissi C."/>
        </authorList>
    </citation>
    <scope>NUCLEOTIDE SEQUENCE [LARGE SCALE GENOMIC DNA]</scope>
    <source>
        <strain evidence="2">Cupriavidus taiwanensis LMG 19430</strain>
    </source>
</reference>
<dbReference type="AlphaFoldDB" id="A0A975X8E8"/>
<feature type="region of interest" description="Disordered" evidence="1">
    <location>
        <begin position="36"/>
        <end position="67"/>
    </location>
</feature>
<evidence type="ECO:0000313" key="3">
    <source>
        <dbReference type="Proteomes" id="UP000257016"/>
    </source>
</evidence>
<accession>A0A975X8E8</accession>
<sequence length="67" mass="7114">MATKLTQYILSQQFQEAAARGIEKAVAKTRAAGLLPAGDSHIKPTTKPPTVTTIPEPMPSRKGKGAR</sequence>
<name>A0A975X8E8_9BURK</name>
<organism evidence="2 3">
    <name type="scientific">Cupriavidus taiwanensis</name>
    <dbReference type="NCBI Taxonomy" id="164546"/>
    <lineage>
        <taxon>Bacteria</taxon>
        <taxon>Pseudomonadati</taxon>
        <taxon>Pseudomonadota</taxon>
        <taxon>Betaproteobacteria</taxon>
        <taxon>Burkholderiales</taxon>
        <taxon>Burkholderiaceae</taxon>
        <taxon>Cupriavidus</taxon>
    </lineage>
</organism>
<dbReference type="EMBL" id="OFSN01000010">
    <property type="protein sequence ID" value="SOY62200.1"/>
    <property type="molecule type" value="Genomic_DNA"/>
</dbReference>